<evidence type="ECO:0000313" key="1">
    <source>
        <dbReference type="EMBL" id="KTF08359.1"/>
    </source>
</evidence>
<dbReference type="Gene3D" id="3.40.50.1010">
    <property type="entry name" value="5'-nuclease"/>
    <property type="match status" value="1"/>
</dbReference>
<dbReference type="AlphaFoldDB" id="A0A1B6NY70"/>
<comment type="caution">
    <text evidence="1">The sequence shown here is derived from an EMBL/GenBank/DDBJ whole genome shotgun (WGS) entry which is preliminary data.</text>
</comment>
<name>A0A1B6NY70_9ZZZZ</name>
<sequence length="224" mass="25999">MKTNVYIDGYNLFYGCLKHSDDKWLDLYHLFANRIIHAQDPNAVIETVYFFTADIKSKISTQGEAAQNAQQAYHRALEKMYPSNMKIIKGYYALEKGNLLRYKQPPDKSDRVEVWRLEEKQTDVNITLTAYRDAIQNKAQQVVFVTNDTDIEPALRALREDMGDAIVIGIIIPIRANSRRPQNERLSKYANWTRSYITDDELADSHLPDKVPTAKKPILKPEYW</sequence>
<dbReference type="EMBL" id="AYSL01000009">
    <property type="protein sequence ID" value="KTF08359.1"/>
    <property type="molecule type" value="Genomic_DNA"/>
</dbReference>
<organism evidence="1">
    <name type="scientific">marine sediment metagenome</name>
    <dbReference type="NCBI Taxonomy" id="412755"/>
    <lineage>
        <taxon>unclassified sequences</taxon>
        <taxon>metagenomes</taxon>
        <taxon>ecological metagenomes</taxon>
    </lineage>
</organism>
<accession>A0A1B6NY70</accession>
<dbReference type="CDD" id="cd18722">
    <property type="entry name" value="PIN_NicB-like"/>
    <property type="match status" value="1"/>
</dbReference>
<proteinExistence type="predicted"/>
<protein>
    <submittedName>
        <fullName evidence="1">Uncharacterized protein</fullName>
    </submittedName>
</protein>
<gene>
    <name evidence="1" type="ORF">MGSAQ_000134</name>
</gene>
<reference evidence="1" key="1">
    <citation type="submission" date="2013-11" db="EMBL/GenBank/DDBJ databases">
        <title>Microbial diversity, functional groups and degradation webs in Northern and Southern Mediterranean and Red Sea marine crude oil polluted sites.</title>
        <authorList>
            <person name="Daffonchio D."/>
            <person name="Mapelli F."/>
            <person name="Ferrer M."/>
            <person name="Richter M."/>
            <person name="Cherif A."/>
            <person name="Malkawi H.I."/>
            <person name="Yakimov M.M."/>
            <person name="Abdel-Fattah Y.R."/>
            <person name="Blaghen M."/>
            <person name="Golyshin P.N."/>
            <person name="Kalogerakis N."/>
            <person name="Boon N."/>
            <person name="Magagnini M."/>
            <person name="Fava F."/>
        </authorList>
    </citation>
    <scope>NUCLEOTIDE SEQUENCE</scope>
</reference>